<keyword evidence="3" id="KW-1133">Transmembrane helix</keyword>
<dbReference type="GO" id="GO:0005886">
    <property type="term" value="C:plasma membrane"/>
    <property type="evidence" value="ECO:0007669"/>
    <property type="project" value="TreeGrafter"/>
</dbReference>
<feature type="transmembrane region" description="Helical" evidence="3">
    <location>
        <begin position="51"/>
        <end position="73"/>
    </location>
</feature>
<dbReference type="InterPro" id="IPR000160">
    <property type="entry name" value="GGDEF_dom"/>
</dbReference>
<evidence type="ECO:0000256" key="3">
    <source>
        <dbReference type="SAM" id="Phobius"/>
    </source>
</evidence>
<sequence length="287" mass="32021">MLFYFEIPTTLRDWALLNMMLGLWKKTIEMISFSVATPEGRRRLEPLEFSIRIACLVTLIVILMCTGGLVFLAQFGLVTDLFNGIMLSVTLGGAVAFTVTLLVCWLNAREVQILVQSHERFLHLSHTDALTGLSNRLGLYAACAELGSDYCVAFLDIDHFKLVNDRYSHLVGDLVISSVARRIREHFDPSAHVARLGGEEFVVVQETSPLAFLQMCERVRAVIETTPVEHQDQRITVTISIGVAFRGDADIFDKVMHNADLALYRAKGGGRNRVCVTGHVERRQAVA</sequence>
<comment type="catalytic activity">
    <reaction evidence="2">
        <text>2 GTP = 3',3'-c-di-GMP + 2 diphosphate</text>
        <dbReference type="Rhea" id="RHEA:24898"/>
        <dbReference type="ChEBI" id="CHEBI:33019"/>
        <dbReference type="ChEBI" id="CHEBI:37565"/>
        <dbReference type="ChEBI" id="CHEBI:58805"/>
        <dbReference type="EC" id="2.7.7.65"/>
    </reaction>
</comment>
<dbReference type="GO" id="GO:1902201">
    <property type="term" value="P:negative regulation of bacterial-type flagellum-dependent cell motility"/>
    <property type="evidence" value="ECO:0007669"/>
    <property type="project" value="TreeGrafter"/>
</dbReference>
<dbReference type="PROSITE" id="PS50887">
    <property type="entry name" value="GGDEF"/>
    <property type="match status" value="1"/>
</dbReference>
<dbReference type="GO" id="GO:0052621">
    <property type="term" value="F:diguanylate cyclase activity"/>
    <property type="evidence" value="ECO:0007669"/>
    <property type="project" value="UniProtKB-EC"/>
</dbReference>
<evidence type="ECO:0000256" key="2">
    <source>
        <dbReference type="ARBA" id="ARBA00034247"/>
    </source>
</evidence>
<dbReference type="CDD" id="cd01949">
    <property type="entry name" value="GGDEF"/>
    <property type="match status" value="1"/>
</dbReference>
<dbReference type="PANTHER" id="PTHR45138:SF9">
    <property type="entry name" value="DIGUANYLATE CYCLASE DGCM-RELATED"/>
    <property type="match status" value="1"/>
</dbReference>
<dbReference type="Gene3D" id="3.30.70.270">
    <property type="match status" value="1"/>
</dbReference>
<reference evidence="5 6" key="1">
    <citation type="submission" date="2020-06" db="EMBL/GenBank/DDBJ databases">
        <authorList>
            <person name="De Coninck B."/>
            <person name="Ibrahim H."/>
        </authorList>
    </citation>
    <scope>NUCLEOTIDE SEQUENCE [LARGE SCALE GENOMIC DNA]</scope>
    <source>
        <strain evidence="5">Ag_rhizogenes_K599</strain>
    </source>
</reference>
<evidence type="ECO:0000313" key="5">
    <source>
        <dbReference type="EMBL" id="CAD0212261.1"/>
    </source>
</evidence>
<evidence type="ECO:0000256" key="1">
    <source>
        <dbReference type="ARBA" id="ARBA00012528"/>
    </source>
</evidence>
<dbReference type="InterPro" id="IPR050469">
    <property type="entry name" value="Diguanylate_Cyclase"/>
</dbReference>
<dbReference type="NCBIfam" id="TIGR00254">
    <property type="entry name" value="GGDEF"/>
    <property type="match status" value="1"/>
</dbReference>
<name>A0AAN2DD41_RHIRH</name>
<dbReference type="AlphaFoldDB" id="A0AAN2DD41"/>
<keyword evidence="3" id="KW-0812">Transmembrane</keyword>
<feature type="transmembrane region" description="Helical" evidence="3">
    <location>
        <begin position="85"/>
        <end position="108"/>
    </location>
</feature>
<dbReference type="GO" id="GO:0043709">
    <property type="term" value="P:cell adhesion involved in single-species biofilm formation"/>
    <property type="evidence" value="ECO:0007669"/>
    <property type="project" value="TreeGrafter"/>
</dbReference>
<dbReference type="InterPro" id="IPR043128">
    <property type="entry name" value="Rev_trsase/Diguanyl_cyclase"/>
</dbReference>
<comment type="caution">
    <text evidence="5">The sequence shown here is derived from an EMBL/GenBank/DDBJ whole genome shotgun (WGS) entry which is preliminary data.</text>
</comment>
<organism evidence="5 6">
    <name type="scientific">Rhizobium rhizogenes</name>
    <name type="common">Agrobacterium rhizogenes</name>
    <dbReference type="NCBI Taxonomy" id="359"/>
    <lineage>
        <taxon>Bacteria</taxon>
        <taxon>Pseudomonadati</taxon>
        <taxon>Pseudomonadota</taxon>
        <taxon>Alphaproteobacteria</taxon>
        <taxon>Hyphomicrobiales</taxon>
        <taxon>Rhizobiaceae</taxon>
        <taxon>Rhizobium/Agrobacterium group</taxon>
        <taxon>Rhizobium</taxon>
    </lineage>
</organism>
<evidence type="ECO:0000259" key="4">
    <source>
        <dbReference type="PROSITE" id="PS50887"/>
    </source>
</evidence>
<protein>
    <recommendedName>
        <fullName evidence="1">diguanylate cyclase</fullName>
        <ecNumber evidence="1">2.7.7.65</ecNumber>
    </recommendedName>
</protein>
<dbReference type="SUPFAM" id="SSF55073">
    <property type="entry name" value="Nucleotide cyclase"/>
    <property type="match status" value="1"/>
</dbReference>
<dbReference type="Pfam" id="PF00990">
    <property type="entry name" value="GGDEF"/>
    <property type="match status" value="1"/>
</dbReference>
<evidence type="ECO:0000313" key="6">
    <source>
        <dbReference type="Proteomes" id="UP000528185"/>
    </source>
</evidence>
<dbReference type="EMBL" id="CAICSX020000001">
    <property type="protein sequence ID" value="CAD0212261.1"/>
    <property type="molecule type" value="Genomic_DNA"/>
</dbReference>
<dbReference type="Proteomes" id="UP000528185">
    <property type="component" value="Unassembled WGS sequence"/>
</dbReference>
<accession>A0AAN2DD41</accession>
<dbReference type="PANTHER" id="PTHR45138">
    <property type="entry name" value="REGULATORY COMPONENTS OF SENSORY TRANSDUCTION SYSTEM"/>
    <property type="match status" value="1"/>
</dbReference>
<feature type="domain" description="GGDEF" evidence="4">
    <location>
        <begin position="148"/>
        <end position="279"/>
    </location>
</feature>
<dbReference type="SMART" id="SM00267">
    <property type="entry name" value="GGDEF"/>
    <property type="match status" value="1"/>
</dbReference>
<gene>
    <name evidence="5" type="ORF">AGRHK599_LOCUS1803</name>
</gene>
<dbReference type="EC" id="2.7.7.65" evidence="1"/>
<proteinExistence type="predicted"/>
<keyword evidence="3" id="KW-0472">Membrane</keyword>
<dbReference type="InterPro" id="IPR029787">
    <property type="entry name" value="Nucleotide_cyclase"/>
</dbReference>